<dbReference type="InterPro" id="IPR023170">
    <property type="entry name" value="HhH_base_excis_C"/>
</dbReference>
<keyword evidence="8" id="KW-0539">Nucleus</keyword>
<organism evidence="11 12">
    <name type="scientific">Artemisia annua</name>
    <name type="common">Sweet wormwood</name>
    <dbReference type="NCBI Taxonomy" id="35608"/>
    <lineage>
        <taxon>Eukaryota</taxon>
        <taxon>Viridiplantae</taxon>
        <taxon>Streptophyta</taxon>
        <taxon>Embryophyta</taxon>
        <taxon>Tracheophyta</taxon>
        <taxon>Spermatophyta</taxon>
        <taxon>Magnoliopsida</taxon>
        <taxon>eudicotyledons</taxon>
        <taxon>Gunneridae</taxon>
        <taxon>Pentapetalae</taxon>
        <taxon>asterids</taxon>
        <taxon>campanulids</taxon>
        <taxon>Asterales</taxon>
        <taxon>Asteraceae</taxon>
        <taxon>Asteroideae</taxon>
        <taxon>Anthemideae</taxon>
        <taxon>Artemisiinae</taxon>
        <taxon>Artemisia</taxon>
    </lineage>
</organism>
<feature type="domain" description="HhH-GPD" evidence="10">
    <location>
        <begin position="194"/>
        <end position="364"/>
    </location>
</feature>
<dbReference type="GO" id="GO:0006284">
    <property type="term" value="P:base-excision repair"/>
    <property type="evidence" value="ECO:0007669"/>
    <property type="project" value="InterPro"/>
</dbReference>
<dbReference type="GO" id="GO:0019104">
    <property type="term" value="F:DNA N-glycosylase activity"/>
    <property type="evidence" value="ECO:0007669"/>
    <property type="project" value="InterPro"/>
</dbReference>
<feature type="region of interest" description="Disordered" evidence="9">
    <location>
        <begin position="39"/>
        <end position="64"/>
    </location>
</feature>
<dbReference type="InterPro" id="IPR003265">
    <property type="entry name" value="HhH-GPD_domain"/>
</dbReference>
<comment type="similarity">
    <text evidence="3">Belongs to the DNA glycosylase family. DEMETER subfamily.</text>
</comment>
<name>A0A2U1QNJ5_ARTAN</name>
<dbReference type="SUPFAM" id="SSF48150">
    <property type="entry name" value="DNA-glycosylase"/>
    <property type="match status" value="1"/>
</dbReference>
<dbReference type="GO" id="GO:0005634">
    <property type="term" value="C:nucleus"/>
    <property type="evidence" value="ECO:0007669"/>
    <property type="project" value="UniProtKB-SubCell"/>
</dbReference>
<dbReference type="InterPro" id="IPR011257">
    <property type="entry name" value="DNA_glycosylase"/>
</dbReference>
<evidence type="ECO:0000256" key="2">
    <source>
        <dbReference type="ARBA" id="ARBA00004123"/>
    </source>
</evidence>
<keyword evidence="5" id="KW-0408">Iron</keyword>
<evidence type="ECO:0000259" key="10">
    <source>
        <dbReference type="SMART" id="SM00478"/>
    </source>
</evidence>
<evidence type="ECO:0000256" key="1">
    <source>
        <dbReference type="ARBA" id="ARBA00001966"/>
    </source>
</evidence>
<evidence type="ECO:0000256" key="6">
    <source>
        <dbReference type="ARBA" id="ARBA00023014"/>
    </source>
</evidence>
<comment type="caution">
    <text evidence="11">The sequence shown here is derived from an EMBL/GenBank/DDBJ whole genome shotgun (WGS) entry which is preliminary data.</text>
</comment>
<sequence>MDNKVGKNKRKHASICIDFTLYSINEKRYDLRPRLPIPKKHKLVEPPSTKRSKKVLSDKKKKHNAKFKPKVMMDSPFTPPKQDSLRSKKKKVSCRRALDFGSSSTDSEGKGVVVYTRSGFRLGRTFRKCMHKEPGQQKSLQCIEKEEREWMKSEQVLFRERALSFIRSISLVQGNRPFMGWKGSVVDSVVGVFLAQNTSDKTSSSIFMSLAAKYPNKSTIKDPKNDSRTEHALDWNAIRCAHVDDISHAIQGRGQHNRLATRIQTFLDKMDYTKSGLYDIEWLRNAEPEKAKEYFMAVFGLGVKSTECLRLLTLRQEALPVDTHVSRIMVRLGWVQIGKLPDGFLLHQLKEYELHYQMITFGKVFCTKGNPNCNSCPLKKDCEHHKSELLSFSSPAVENRLAPVTPSRTEEPMKPTLIIADIEDLCVPKVPPAVIETEELLTGVWNHMSENNMPLKENAVCKAIVTVSAKKPSRRRRKVRSAGRLRTEHQVYELQDWHPLVQGLDKRDRDDKHHYLLATWPPGETRGHSLMLTEKCSSSEPCKDDPRDEDTILGTFLVPCRTATRGSFPLDGTYFQINEVFADDDTSEKPLVIPRKLLSDLDVKTLYCGTSISTIFQGTKSTAVLHSLPNKYMLMKRQLLCNTGLSTQEVRDCFWEDYKSLLHIICPCNSQMWNLQPWPVCPYSGGLEFKLSLALFLIQGYWCVRVHIPTFDMYAYVEVSRYKMELHGRKCSECTQFNGESCRQIDCEHSFLKLQINDNTIKES</sequence>
<proteinExistence type="inferred from homology"/>
<dbReference type="PANTHER" id="PTHR46213">
    <property type="entry name" value="TRANSCRIPTIONAL ACTIVATOR DEMETER"/>
    <property type="match status" value="1"/>
</dbReference>
<evidence type="ECO:0000313" key="11">
    <source>
        <dbReference type="EMBL" id="PWA99576.1"/>
    </source>
</evidence>
<evidence type="ECO:0000313" key="12">
    <source>
        <dbReference type="Proteomes" id="UP000245207"/>
    </source>
</evidence>
<dbReference type="GO" id="GO:0035514">
    <property type="term" value="F:DNA demethylase activity"/>
    <property type="evidence" value="ECO:0007669"/>
    <property type="project" value="InterPro"/>
</dbReference>
<keyword evidence="6" id="KW-0411">Iron-sulfur</keyword>
<evidence type="ECO:0000256" key="3">
    <source>
        <dbReference type="ARBA" id="ARBA00005646"/>
    </source>
</evidence>
<dbReference type="SMART" id="SM00478">
    <property type="entry name" value="ENDO3c"/>
    <property type="match status" value="1"/>
</dbReference>
<dbReference type="GO" id="GO:0051536">
    <property type="term" value="F:iron-sulfur cluster binding"/>
    <property type="evidence" value="ECO:0007669"/>
    <property type="project" value="UniProtKB-KW"/>
</dbReference>
<gene>
    <name evidence="11" type="ORF">CTI12_AA006330</name>
</gene>
<dbReference type="EMBL" id="PKPP01000014">
    <property type="protein sequence ID" value="PWA99576.1"/>
    <property type="molecule type" value="Genomic_DNA"/>
</dbReference>
<keyword evidence="4" id="KW-0479">Metal-binding</keyword>
<comment type="subcellular location">
    <subcellularLocation>
        <location evidence="2">Nucleus</location>
    </subcellularLocation>
</comment>
<dbReference type="GO" id="GO:0003677">
    <property type="term" value="F:DNA binding"/>
    <property type="evidence" value="ECO:0007669"/>
    <property type="project" value="UniProtKB-KW"/>
</dbReference>
<evidence type="ECO:0000256" key="8">
    <source>
        <dbReference type="ARBA" id="ARBA00023242"/>
    </source>
</evidence>
<keyword evidence="12" id="KW-1185">Reference proteome</keyword>
<dbReference type="Pfam" id="PF15628">
    <property type="entry name" value="RRM_DME"/>
    <property type="match status" value="1"/>
</dbReference>
<dbReference type="Pfam" id="PF00730">
    <property type="entry name" value="HhH-GPD"/>
    <property type="match status" value="1"/>
</dbReference>
<evidence type="ECO:0000256" key="9">
    <source>
        <dbReference type="SAM" id="MobiDB-lite"/>
    </source>
</evidence>
<feature type="compositionally biased region" description="Basic residues" evidence="9">
    <location>
        <begin position="50"/>
        <end position="64"/>
    </location>
</feature>
<protein>
    <submittedName>
        <fullName evidence="11">Protein ROS1</fullName>
    </submittedName>
</protein>
<comment type="cofactor">
    <cofactor evidence="1">
        <name>[4Fe-4S] cluster</name>
        <dbReference type="ChEBI" id="CHEBI:49883"/>
    </cofactor>
</comment>
<reference evidence="11 12" key="1">
    <citation type="journal article" date="2018" name="Mol. Plant">
        <title>The genome of Artemisia annua provides insight into the evolution of Asteraceae family and artemisinin biosynthesis.</title>
        <authorList>
            <person name="Shen Q."/>
            <person name="Zhang L."/>
            <person name="Liao Z."/>
            <person name="Wang S."/>
            <person name="Yan T."/>
            <person name="Shi P."/>
            <person name="Liu M."/>
            <person name="Fu X."/>
            <person name="Pan Q."/>
            <person name="Wang Y."/>
            <person name="Lv Z."/>
            <person name="Lu X."/>
            <person name="Zhang F."/>
            <person name="Jiang W."/>
            <person name="Ma Y."/>
            <person name="Chen M."/>
            <person name="Hao X."/>
            <person name="Li L."/>
            <person name="Tang Y."/>
            <person name="Lv G."/>
            <person name="Zhou Y."/>
            <person name="Sun X."/>
            <person name="Brodelius P.E."/>
            <person name="Rose J.K.C."/>
            <person name="Tang K."/>
        </authorList>
    </citation>
    <scope>NUCLEOTIDE SEQUENCE [LARGE SCALE GENOMIC DNA]</scope>
    <source>
        <strain evidence="12">cv. Huhao1</strain>
        <tissue evidence="11">Leaf</tissue>
    </source>
</reference>
<dbReference type="Gene3D" id="1.10.1670.10">
    <property type="entry name" value="Helix-hairpin-Helix base-excision DNA repair enzymes (C-terminal)"/>
    <property type="match status" value="1"/>
</dbReference>
<dbReference type="InterPro" id="IPR028925">
    <property type="entry name" value="RRM_DME"/>
</dbReference>
<evidence type="ECO:0000256" key="7">
    <source>
        <dbReference type="ARBA" id="ARBA00023125"/>
    </source>
</evidence>
<dbReference type="OrthoDB" id="5607at2759"/>
<dbReference type="Proteomes" id="UP000245207">
    <property type="component" value="Unassembled WGS sequence"/>
</dbReference>
<keyword evidence="7" id="KW-0238">DNA-binding</keyword>
<evidence type="ECO:0000256" key="5">
    <source>
        <dbReference type="ARBA" id="ARBA00023004"/>
    </source>
</evidence>
<evidence type="ECO:0000256" key="4">
    <source>
        <dbReference type="ARBA" id="ARBA00022723"/>
    </source>
</evidence>
<dbReference type="InterPro" id="IPR044811">
    <property type="entry name" value="DME/ROS1"/>
</dbReference>
<dbReference type="PANTHER" id="PTHR46213:SF13">
    <property type="entry name" value="DEMETER-LIKE PROTEIN 2-RELATED"/>
    <property type="match status" value="1"/>
</dbReference>
<dbReference type="AlphaFoldDB" id="A0A2U1QNJ5"/>
<dbReference type="Gene3D" id="1.10.340.30">
    <property type="entry name" value="Hypothetical protein, domain 2"/>
    <property type="match status" value="1"/>
</dbReference>
<feature type="region of interest" description="Disordered" evidence="9">
    <location>
        <begin position="70"/>
        <end position="89"/>
    </location>
</feature>
<dbReference type="GO" id="GO:0141166">
    <property type="term" value="P:chromosomal 5-methylcytosine DNA demethylation pathway"/>
    <property type="evidence" value="ECO:0007669"/>
    <property type="project" value="InterPro"/>
</dbReference>
<accession>A0A2U1QNJ5</accession>
<dbReference type="GO" id="GO:0046872">
    <property type="term" value="F:metal ion binding"/>
    <property type="evidence" value="ECO:0007669"/>
    <property type="project" value="UniProtKB-KW"/>
</dbReference>